<dbReference type="EMBL" id="VIWT01000003">
    <property type="protein sequence ID" value="TWF90052.1"/>
    <property type="molecule type" value="Genomic_DNA"/>
</dbReference>
<dbReference type="RefSeq" id="WP_246213996.1">
    <property type="nucleotide sequence ID" value="NZ_BAAAMZ010000001.1"/>
</dbReference>
<keyword evidence="2" id="KW-0418">Kinase</keyword>
<evidence type="ECO:0000313" key="3">
    <source>
        <dbReference type="Proteomes" id="UP000317940"/>
    </source>
</evidence>
<dbReference type="InterPro" id="IPR043129">
    <property type="entry name" value="ATPase_NBD"/>
</dbReference>
<proteinExistence type="inferred from homology"/>
<name>A0A561TSG6_9ACTN</name>
<accession>A0A561TSG6</accession>
<evidence type="ECO:0000256" key="1">
    <source>
        <dbReference type="ARBA" id="ARBA00006479"/>
    </source>
</evidence>
<protein>
    <submittedName>
        <fullName evidence="2">Glucokinase</fullName>
    </submittedName>
</protein>
<dbReference type="Gene3D" id="3.30.420.40">
    <property type="match status" value="2"/>
</dbReference>
<keyword evidence="2" id="KW-0808">Transferase</keyword>
<dbReference type="SUPFAM" id="SSF53067">
    <property type="entry name" value="Actin-like ATPase domain"/>
    <property type="match status" value="1"/>
</dbReference>
<dbReference type="AlphaFoldDB" id="A0A561TSG6"/>
<reference evidence="2 3" key="1">
    <citation type="submission" date="2019-06" db="EMBL/GenBank/DDBJ databases">
        <title>Sequencing the genomes of 1000 actinobacteria strains.</title>
        <authorList>
            <person name="Klenk H.-P."/>
        </authorList>
    </citation>
    <scope>NUCLEOTIDE SEQUENCE [LARGE SCALE GENOMIC DNA]</scope>
    <source>
        <strain evidence="2 3">DSM 44826</strain>
    </source>
</reference>
<keyword evidence="3" id="KW-1185">Reference proteome</keyword>
<evidence type="ECO:0000313" key="2">
    <source>
        <dbReference type="EMBL" id="TWF90052.1"/>
    </source>
</evidence>
<dbReference type="InterPro" id="IPR000600">
    <property type="entry name" value="ROK"/>
</dbReference>
<dbReference type="GO" id="GO:0016301">
    <property type="term" value="F:kinase activity"/>
    <property type="evidence" value="ECO:0007669"/>
    <property type="project" value="UniProtKB-KW"/>
</dbReference>
<dbReference type="Proteomes" id="UP000317940">
    <property type="component" value="Unassembled WGS sequence"/>
</dbReference>
<sequence length="314" mass="31658">MTVTTIALDVGGTYIKGGATGPDGTLRTTGRWPTLADRGPDAVLDSVLAAAAELAERHRPAAAGIAVPGIVDEATGVCLLAANLGWRGLAVRERLTEALGIPVALGHDVRAGGLAEARLGAGRGSRNFLFVPVGTGVAAALMIGGRALAGSHSTAGELGHLPLLAGGGACPCGGRNCLETVASAAAIARHYAADTGERDVTAKEVGERAAAGDRSAVAVWHTAIEALAEGLAAATTLFDPERIVIGGGLARAGERYFGPLRAAVAERLAFPRTPEIVPAELGHHAGCQGAALLATDLLAVRTARQAHPRSPSCR</sequence>
<dbReference type="Pfam" id="PF00480">
    <property type="entry name" value="ROK"/>
    <property type="match status" value="1"/>
</dbReference>
<gene>
    <name evidence="2" type="ORF">FHX73_1396</name>
</gene>
<organism evidence="2 3">
    <name type="scientific">Kitasatospora viridis</name>
    <dbReference type="NCBI Taxonomy" id="281105"/>
    <lineage>
        <taxon>Bacteria</taxon>
        <taxon>Bacillati</taxon>
        <taxon>Actinomycetota</taxon>
        <taxon>Actinomycetes</taxon>
        <taxon>Kitasatosporales</taxon>
        <taxon>Streptomycetaceae</taxon>
        <taxon>Kitasatospora</taxon>
    </lineage>
</organism>
<dbReference type="PANTHER" id="PTHR18964:SF149">
    <property type="entry name" value="BIFUNCTIONAL UDP-N-ACETYLGLUCOSAMINE 2-EPIMERASE_N-ACETYLMANNOSAMINE KINASE"/>
    <property type="match status" value="1"/>
</dbReference>
<dbReference type="PANTHER" id="PTHR18964">
    <property type="entry name" value="ROK (REPRESSOR, ORF, KINASE) FAMILY"/>
    <property type="match status" value="1"/>
</dbReference>
<comment type="similarity">
    <text evidence="1">Belongs to the ROK (NagC/XylR) family.</text>
</comment>
<comment type="caution">
    <text evidence="2">The sequence shown here is derived from an EMBL/GenBank/DDBJ whole genome shotgun (WGS) entry which is preliminary data.</text>
</comment>